<sequence length="137" mass="14298">MSPCSATQQPTTEGSMKLGSSGCDLAPGSATCISSNQPAEAYASRENVESPQTEGPAAKIEDSNGEPRDSETRLPAANMEHSSGEPGGPGALSPAAKMEDSNREPRDPETQVPATKMEHSNMDTGIRQRLQPSIASE</sequence>
<accession>A0ABQ7GJG6</accession>
<evidence type="ECO:0000256" key="1">
    <source>
        <dbReference type="SAM" id="MobiDB-lite"/>
    </source>
</evidence>
<keyword evidence="3" id="KW-1185">Reference proteome</keyword>
<feature type="compositionally biased region" description="Polar residues" evidence="1">
    <location>
        <begin position="1"/>
        <end position="14"/>
    </location>
</feature>
<reference evidence="2" key="1">
    <citation type="submission" date="2017-08" db="EMBL/GenBank/DDBJ databases">
        <authorList>
            <person name="Polle J.E."/>
            <person name="Barry K."/>
            <person name="Cushman J."/>
            <person name="Schmutz J."/>
            <person name="Tran D."/>
            <person name="Hathwaick L.T."/>
            <person name="Yim W.C."/>
            <person name="Jenkins J."/>
            <person name="Mckie-Krisberg Z.M."/>
            <person name="Prochnik S."/>
            <person name="Lindquist E."/>
            <person name="Dockter R.B."/>
            <person name="Adam C."/>
            <person name="Molina H."/>
            <person name="Bunkerborg J."/>
            <person name="Jin E."/>
            <person name="Buchheim M."/>
            <person name="Magnuson J."/>
        </authorList>
    </citation>
    <scope>NUCLEOTIDE SEQUENCE</scope>
    <source>
        <strain evidence="2">CCAP 19/18</strain>
    </source>
</reference>
<dbReference type="Proteomes" id="UP000815325">
    <property type="component" value="Unassembled WGS sequence"/>
</dbReference>
<name>A0ABQ7GJG6_DUNSA</name>
<comment type="caution">
    <text evidence="2">The sequence shown here is derived from an EMBL/GenBank/DDBJ whole genome shotgun (WGS) entry which is preliminary data.</text>
</comment>
<feature type="compositionally biased region" description="Basic and acidic residues" evidence="1">
    <location>
        <begin position="59"/>
        <end position="72"/>
    </location>
</feature>
<dbReference type="EMBL" id="MU069740">
    <property type="protein sequence ID" value="KAF5834746.1"/>
    <property type="molecule type" value="Genomic_DNA"/>
</dbReference>
<protein>
    <recommendedName>
        <fullName evidence="4">Encoded protein</fullName>
    </recommendedName>
</protein>
<gene>
    <name evidence="2" type="ORF">DUNSADRAFT_8473</name>
</gene>
<evidence type="ECO:0000313" key="3">
    <source>
        <dbReference type="Proteomes" id="UP000815325"/>
    </source>
</evidence>
<proteinExistence type="predicted"/>
<organism evidence="2 3">
    <name type="scientific">Dunaliella salina</name>
    <name type="common">Green alga</name>
    <name type="synonym">Protococcus salinus</name>
    <dbReference type="NCBI Taxonomy" id="3046"/>
    <lineage>
        <taxon>Eukaryota</taxon>
        <taxon>Viridiplantae</taxon>
        <taxon>Chlorophyta</taxon>
        <taxon>core chlorophytes</taxon>
        <taxon>Chlorophyceae</taxon>
        <taxon>CS clade</taxon>
        <taxon>Chlamydomonadales</taxon>
        <taxon>Dunaliellaceae</taxon>
        <taxon>Dunaliella</taxon>
    </lineage>
</organism>
<evidence type="ECO:0008006" key="4">
    <source>
        <dbReference type="Google" id="ProtNLM"/>
    </source>
</evidence>
<feature type="compositionally biased region" description="Basic and acidic residues" evidence="1">
    <location>
        <begin position="97"/>
        <end position="109"/>
    </location>
</feature>
<evidence type="ECO:0000313" key="2">
    <source>
        <dbReference type="EMBL" id="KAF5834746.1"/>
    </source>
</evidence>
<feature type="region of interest" description="Disordered" evidence="1">
    <location>
        <begin position="1"/>
        <end position="137"/>
    </location>
</feature>